<reference evidence="2 3" key="1">
    <citation type="submission" date="2019-10" db="EMBL/GenBank/DDBJ databases">
        <title>Assembly and Annotation for the nematode Trichostrongylus colubriformis.</title>
        <authorList>
            <person name="Martin J."/>
        </authorList>
    </citation>
    <scope>NUCLEOTIDE SEQUENCE [LARGE SCALE GENOMIC DNA]</scope>
    <source>
        <strain evidence="2">G859</strain>
        <tissue evidence="2">Whole worm</tissue>
    </source>
</reference>
<protein>
    <submittedName>
        <fullName evidence="2">Uncharacterized protein</fullName>
    </submittedName>
</protein>
<proteinExistence type="predicted"/>
<dbReference type="EMBL" id="WIXE01022829">
    <property type="protein sequence ID" value="KAK5967081.1"/>
    <property type="molecule type" value="Genomic_DNA"/>
</dbReference>
<evidence type="ECO:0000313" key="2">
    <source>
        <dbReference type="EMBL" id="KAK5967081.1"/>
    </source>
</evidence>
<comment type="caution">
    <text evidence="2">The sequence shown here is derived from an EMBL/GenBank/DDBJ whole genome shotgun (WGS) entry which is preliminary data.</text>
</comment>
<sequence>MKLLEDDTNKVKKIVFLMKQKYDDVVREKDKLKRDLELMKDQISRREKDALDELNQMKMRIAAESKSAREKLEEERNEHKKTEGALLLKTSEAIQLSMSLQQAREELNDLIQENEELKSDYARLQEMHSENERALVDTIITLKKRHAYELENAKNMVELERGAHDITKKQFSEYRGAMQEKFHKK</sequence>
<keyword evidence="3" id="KW-1185">Reference proteome</keyword>
<dbReference type="Proteomes" id="UP001331761">
    <property type="component" value="Unassembled WGS sequence"/>
</dbReference>
<name>A0AAN8IBR0_TRICO</name>
<gene>
    <name evidence="2" type="ORF">GCK32_014104</name>
</gene>
<keyword evidence="1" id="KW-0175">Coiled coil</keyword>
<organism evidence="2 3">
    <name type="scientific">Trichostrongylus colubriformis</name>
    <name type="common">Black scour worm</name>
    <dbReference type="NCBI Taxonomy" id="6319"/>
    <lineage>
        <taxon>Eukaryota</taxon>
        <taxon>Metazoa</taxon>
        <taxon>Ecdysozoa</taxon>
        <taxon>Nematoda</taxon>
        <taxon>Chromadorea</taxon>
        <taxon>Rhabditida</taxon>
        <taxon>Rhabditina</taxon>
        <taxon>Rhabditomorpha</taxon>
        <taxon>Strongyloidea</taxon>
        <taxon>Trichostrongylidae</taxon>
        <taxon>Trichostrongylus</taxon>
    </lineage>
</organism>
<feature type="coiled-coil region" evidence="1">
    <location>
        <begin position="22"/>
        <end position="134"/>
    </location>
</feature>
<dbReference type="AlphaFoldDB" id="A0AAN8IBR0"/>
<evidence type="ECO:0000313" key="3">
    <source>
        <dbReference type="Proteomes" id="UP001331761"/>
    </source>
</evidence>
<evidence type="ECO:0000256" key="1">
    <source>
        <dbReference type="SAM" id="Coils"/>
    </source>
</evidence>
<accession>A0AAN8IBR0</accession>